<dbReference type="EMBL" id="AWFF01000046">
    <property type="protein sequence ID" value="KCZ53738.1"/>
    <property type="molecule type" value="Genomic_DNA"/>
</dbReference>
<accession>A0A062U7N5</accession>
<dbReference type="RefSeq" id="WP_034797207.1">
    <property type="nucleotide sequence ID" value="NZ_AWFF01000046.1"/>
</dbReference>
<keyword evidence="4" id="KW-1185">Reference proteome</keyword>
<organism evidence="3 4">
    <name type="scientific">Hyphomonas beringensis</name>
    <dbReference type="NCBI Taxonomy" id="1280946"/>
    <lineage>
        <taxon>Bacteria</taxon>
        <taxon>Pseudomonadati</taxon>
        <taxon>Pseudomonadota</taxon>
        <taxon>Alphaproteobacteria</taxon>
        <taxon>Hyphomonadales</taxon>
        <taxon>Hyphomonadaceae</taxon>
        <taxon>Hyphomonas</taxon>
    </lineage>
</organism>
<feature type="domain" description="MobA/VirD2-like nuclease" evidence="2">
    <location>
        <begin position="31"/>
        <end position="182"/>
    </location>
</feature>
<evidence type="ECO:0000313" key="3">
    <source>
        <dbReference type="EMBL" id="KCZ53738.1"/>
    </source>
</evidence>
<dbReference type="PATRIC" id="fig|1280946.3.peg.2395"/>
<dbReference type="eggNOG" id="COG3843">
    <property type="taxonomic scope" value="Bacteria"/>
</dbReference>
<name>A0A062U7N5_9PROT</name>
<dbReference type="Pfam" id="PF03432">
    <property type="entry name" value="Relaxase"/>
    <property type="match status" value="1"/>
</dbReference>
<reference evidence="3 4" key="1">
    <citation type="journal article" date="2014" name="Antonie Van Leeuwenhoek">
        <title>Hyphomonas beringensis sp. nov. and Hyphomonas chukchiensis sp. nov., isolated from surface seawater of the Bering Sea and Chukchi Sea.</title>
        <authorList>
            <person name="Li C."/>
            <person name="Lai Q."/>
            <person name="Li G."/>
            <person name="Dong C."/>
            <person name="Wang J."/>
            <person name="Liao Y."/>
            <person name="Shao Z."/>
        </authorList>
    </citation>
    <scope>NUCLEOTIDE SEQUENCE [LARGE SCALE GENOMIC DNA]</scope>
    <source>
        <strain evidence="3 4">25B14_1</strain>
    </source>
</reference>
<evidence type="ECO:0000313" key="4">
    <source>
        <dbReference type="Proteomes" id="UP000027037"/>
    </source>
</evidence>
<proteinExistence type="predicted"/>
<dbReference type="Proteomes" id="UP000027037">
    <property type="component" value="Unassembled WGS sequence"/>
</dbReference>
<feature type="region of interest" description="Disordered" evidence="1">
    <location>
        <begin position="388"/>
        <end position="420"/>
    </location>
</feature>
<dbReference type="STRING" id="1280946.HY29_16140"/>
<dbReference type="AlphaFoldDB" id="A0A062U7N5"/>
<dbReference type="InterPro" id="IPR005094">
    <property type="entry name" value="Endonuclease_MobA/VirD2"/>
</dbReference>
<evidence type="ECO:0000259" key="2">
    <source>
        <dbReference type="Pfam" id="PF03432"/>
    </source>
</evidence>
<feature type="region of interest" description="Disordered" evidence="1">
    <location>
        <begin position="475"/>
        <end position="501"/>
    </location>
</feature>
<protein>
    <recommendedName>
        <fullName evidence="2">MobA/VirD2-like nuclease domain-containing protein</fullName>
    </recommendedName>
</protein>
<evidence type="ECO:0000256" key="1">
    <source>
        <dbReference type="SAM" id="MobiDB-lite"/>
    </source>
</evidence>
<dbReference type="OrthoDB" id="279005at2"/>
<sequence length="501" mass="55978">MIVVINPSGSAGHSFKGLHAYCAHDAGSSTTTERVEWMTTRNLASDDPDQAWRIMAATAMAQNALKASAGIAATGRKSSAHVMHIVLSFHDEEGRSPEDMQAAADELLRALGATGGRGKNKPIRVQKASEHQAIYYAHSDTDSRHLHIMLNRVHGEHGVLLPSSNDQLKASRWAQAYSERHGTEHATPDRQINNAARDKGEYVKGKRRSLKRAFEEERAAKAANDNDLVEAVLAAQAKKDAALALKGRNMKALQAQAWDRLAESHKARRAAIQSEARRALNKKRAEIRDSFRPQWTALNRAQKAEQKTFEALEASFLGRAKNVLSTLQKSRNIEDEQNKGLLTQGFRVVVSATERRAVFDKAQAAKRRQLQKAQDARMADVAQRAKAARDEKLEANRRHFEEERNQLKKRQQAQTSAYGQAWRVRNAERTAALDDARKKAALQADLQSSWRKNAKTDGEDARLAYLAKLIDARGAFDRANGAERDPRSPERDREIDRDRDD</sequence>
<feature type="compositionally biased region" description="Basic and acidic residues" evidence="1">
    <location>
        <begin position="388"/>
        <end position="406"/>
    </location>
</feature>
<gene>
    <name evidence="3" type="ORF">HY29_16140</name>
</gene>
<comment type="caution">
    <text evidence="3">The sequence shown here is derived from an EMBL/GenBank/DDBJ whole genome shotgun (WGS) entry which is preliminary data.</text>
</comment>